<comment type="subcellular location">
    <subcellularLocation>
        <location evidence="1">Nucleus</location>
    </subcellularLocation>
</comment>
<evidence type="ECO:0008006" key="9">
    <source>
        <dbReference type="Google" id="ProtNLM"/>
    </source>
</evidence>
<dbReference type="SUPFAM" id="SSF53098">
    <property type="entry name" value="Ribonuclease H-like"/>
    <property type="match status" value="1"/>
</dbReference>
<dbReference type="InterPro" id="IPR052035">
    <property type="entry name" value="ZnF_BED_domain_contain"/>
</dbReference>
<keyword evidence="4" id="KW-0862">Zinc</keyword>
<gene>
    <name evidence="7" type="ORF">PSTG_17237</name>
</gene>
<keyword evidence="3" id="KW-0863">Zinc-finger</keyword>
<evidence type="ECO:0000256" key="1">
    <source>
        <dbReference type="ARBA" id="ARBA00004123"/>
    </source>
</evidence>
<proteinExistence type="predicted"/>
<dbReference type="EMBL" id="AJIL01000405">
    <property type="protein sequence ID" value="KNE89303.1"/>
    <property type="molecule type" value="Genomic_DNA"/>
</dbReference>
<protein>
    <recommendedName>
        <fullName evidence="9">BED-type domain-containing protein</fullName>
    </recommendedName>
</protein>
<evidence type="ECO:0000256" key="2">
    <source>
        <dbReference type="ARBA" id="ARBA00022723"/>
    </source>
</evidence>
<reference evidence="8" key="1">
    <citation type="submission" date="2014-03" db="EMBL/GenBank/DDBJ databases">
        <title>The Genome Sequence of Puccinia striiformis f. sp. tritici PST-78.</title>
        <authorList>
            <consortium name="The Broad Institute Genome Sequencing Platform"/>
            <person name="Cuomo C."/>
            <person name="Hulbert S."/>
            <person name="Chen X."/>
            <person name="Walker B."/>
            <person name="Young S.K."/>
            <person name="Zeng Q."/>
            <person name="Gargeya S."/>
            <person name="Fitzgerald M."/>
            <person name="Haas B."/>
            <person name="Abouelleil A."/>
            <person name="Alvarado L."/>
            <person name="Arachchi H.M."/>
            <person name="Berlin A.M."/>
            <person name="Chapman S.B."/>
            <person name="Goldberg J."/>
            <person name="Griggs A."/>
            <person name="Gujja S."/>
            <person name="Hansen M."/>
            <person name="Howarth C."/>
            <person name="Imamovic A."/>
            <person name="Larimer J."/>
            <person name="McCowan C."/>
            <person name="Montmayeur A."/>
            <person name="Murphy C."/>
            <person name="Neiman D."/>
            <person name="Pearson M."/>
            <person name="Priest M."/>
            <person name="Roberts A."/>
            <person name="Saif S."/>
            <person name="Shea T."/>
            <person name="Sisk P."/>
            <person name="Sykes S."/>
            <person name="Wortman J."/>
            <person name="Nusbaum C."/>
            <person name="Birren B."/>
        </authorList>
    </citation>
    <scope>NUCLEOTIDE SEQUENCE [LARGE SCALE GENOMIC DNA]</scope>
    <source>
        <strain evidence="8">race PST-78</strain>
    </source>
</reference>
<dbReference type="STRING" id="1165861.A0A0L0UQI6"/>
<evidence type="ECO:0000256" key="4">
    <source>
        <dbReference type="ARBA" id="ARBA00022833"/>
    </source>
</evidence>
<evidence type="ECO:0000313" key="8">
    <source>
        <dbReference type="Proteomes" id="UP000054564"/>
    </source>
</evidence>
<name>A0A0L0UQI6_9BASI</name>
<keyword evidence="5" id="KW-0539">Nucleus</keyword>
<evidence type="ECO:0000256" key="3">
    <source>
        <dbReference type="ARBA" id="ARBA00022771"/>
    </source>
</evidence>
<dbReference type="PANTHER" id="PTHR46481">
    <property type="entry name" value="ZINC FINGER BED DOMAIN-CONTAINING PROTEIN 4"/>
    <property type="match status" value="1"/>
</dbReference>
<keyword evidence="8" id="KW-1185">Reference proteome</keyword>
<dbReference type="InterPro" id="IPR012337">
    <property type="entry name" value="RNaseH-like_sf"/>
</dbReference>
<evidence type="ECO:0000256" key="6">
    <source>
        <dbReference type="SAM" id="MobiDB-lite"/>
    </source>
</evidence>
<dbReference type="Proteomes" id="UP000054564">
    <property type="component" value="Unassembled WGS sequence"/>
</dbReference>
<feature type="region of interest" description="Disordered" evidence="6">
    <location>
        <begin position="1"/>
        <end position="38"/>
    </location>
</feature>
<organism evidence="7 8">
    <name type="scientific">Puccinia striiformis f. sp. tritici PST-78</name>
    <dbReference type="NCBI Taxonomy" id="1165861"/>
    <lineage>
        <taxon>Eukaryota</taxon>
        <taxon>Fungi</taxon>
        <taxon>Dikarya</taxon>
        <taxon>Basidiomycota</taxon>
        <taxon>Pucciniomycotina</taxon>
        <taxon>Pucciniomycetes</taxon>
        <taxon>Pucciniales</taxon>
        <taxon>Pucciniaceae</taxon>
        <taxon>Puccinia</taxon>
    </lineage>
</organism>
<dbReference type="GO" id="GO:0005634">
    <property type="term" value="C:nucleus"/>
    <property type="evidence" value="ECO:0007669"/>
    <property type="project" value="UniProtKB-SubCell"/>
</dbReference>
<keyword evidence="2" id="KW-0479">Metal-binding</keyword>
<evidence type="ECO:0000313" key="7">
    <source>
        <dbReference type="EMBL" id="KNE89303.1"/>
    </source>
</evidence>
<dbReference type="AlphaFoldDB" id="A0A0L0UQI6"/>
<dbReference type="GO" id="GO:0008270">
    <property type="term" value="F:zinc ion binding"/>
    <property type="evidence" value="ECO:0007669"/>
    <property type="project" value="UniProtKB-KW"/>
</dbReference>
<sequence length="249" mass="28051">MVNRSRNKRTAPSPLPEAQDVIDIDDDNNLNQVSQESKKPLKRSWVWTHFDDNKSGVAVCQVIKRDGTLCAKRIKKDASGSTKNFHGHLLSIHRLVDPSLAKKTKKVQMLDLEKWAKSGTIKTKVPLNNDSIKNAVVYMEILGEFVQLLNKDAWPLFRNVCRSGIATHAARMFLQSQETIELDYLAKQTLISFTQDAWSAPNVTAYMAVTAHFIDESFTMRDLTLGVPCVQGSHTGKNFADLFHNVLKK</sequence>
<evidence type="ECO:0000256" key="5">
    <source>
        <dbReference type="ARBA" id="ARBA00023242"/>
    </source>
</evidence>
<comment type="caution">
    <text evidence="7">The sequence shown here is derived from an EMBL/GenBank/DDBJ whole genome shotgun (WGS) entry which is preliminary data.</text>
</comment>
<dbReference type="PANTHER" id="PTHR46481:SF10">
    <property type="entry name" value="ZINC FINGER BED DOMAIN-CONTAINING PROTEIN 39"/>
    <property type="match status" value="1"/>
</dbReference>
<accession>A0A0L0UQI6</accession>
<dbReference type="OrthoDB" id="2504290at2759"/>